<evidence type="ECO:0000313" key="4">
    <source>
        <dbReference type="Proteomes" id="UP000295277"/>
    </source>
</evidence>
<keyword evidence="1" id="KW-0732">Signal</keyword>
<feature type="signal peptide" evidence="1">
    <location>
        <begin position="1"/>
        <end position="20"/>
    </location>
</feature>
<dbReference type="Proteomes" id="UP000295277">
    <property type="component" value="Unassembled WGS sequence"/>
</dbReference>
<dbReference type="RefSeq" id="WP_243641948.1">
    <property type="nucleotide sequence ID" value="NZ_SLVM01000003.1"/>
</dbReference>
<comment type="caution">
    <text evidence="3">The sequence shown here is derived from an EMBL/GenBank/DDBJ whole genome shotgun (WGS) entry which is preliminary data.</text>
</comment>
<dbReference type="SUPFAM" id="SSF159594">
    <property type="entry name" value="XCC0632-like"/>
    <property type="match status" value="1"/>
</dbReference>
<proteinExistence type="predicted"/>
<dbReference type="Gene3D" id="3.40.50.10610">
    <property type="entry name" value="ABC-type transport auxiliary lipoprotein component"/>
    <property type="match status" value="1"/>
</dbReference>
<evidence type="ECO:0000259" key="2">
    <source>
        <dbReference type="Pfam" id="PF03886"/>
    </source>
</evidence>
<sequence length="211" mass="22455">MNRRLLLVALSATALSGCSAIGALNTASAALDVYQLRAPDFGPVATGRPQSLSVVIEVPTASGALDTDRILIRPTPSQIQYLSDARWAETAPVMVQTALVEGLERSGAFRFVARRPLGASGDYALVTLLRDFQAEIDPATGQSMVRIALTARLVRESDAAIVALQTFSAEMPAASTRTPDLIAAFQTASDRTLDAIMRWLLVTRNVGVARS</sequence>
<evidence type="ECO:0000256" key="1">
    <source>
        <dbReference type="SAM" id="SignalP"/>
    </source>
</evidence>
<evidence type="ECO:0000313" key="3">
    <source>
        <dbReference type="EMBL" id="TCM87138.1"/>
    </source>
</evidence>
<dbReference type="EMBL" id="SLVM01000003">
    <property type="protein sequence ID" value="TCM87138.1"/>
    <property type="molecule type" value="Genomic_DNA"/>
</dbReference>
<dbReference type="AlphaFoldDB" id="A0A4R1Z0Q3"/>
<reference evidence="3 4" key="1">
    <citation type="submission" date="2019-03" db="EMBL/GenBank/DDBJ databases">
        <title>Genomic Encyclopedia of Type Strains, Phase IV (KMG-IV): sequencing the most valuable type-strain genomes for metagenomic binning, comparative biology and taxonomic classification.</title>
        <authorList>
            <person name="Goeker M."/>
        </authorList>
    </citation>
    <scope>NUCLEOTIDE SEQUENCE [LARGE SCALE GENOMIC DNA]</scope>
    <source>
        <strain evidence="3 4">DSM 21153</strain>
    </source>
</reference>
<dbReference type="InterPro" id="IPR005586">
    <property type="entry name" value="ABC_trans_aux"/>
</dbReference>
<organism evidence="3 4">
    <name type="scientific">Rhodovulum steppense</name>
    <dbReference type="NCBI Taxonomy" id="540251"/>
    <lineage>
        <taxon>Bacteria</taxon>
        <taxon>Pseudomonadati</taxon>
        <taxon>Pseudomonadota</taxon>
        <taxon>Alphaproteobacteria</taxon>
        <taxon>Rhodobacterales</taxon>
        <taxon>Paracoccaceae</taxon>
        <taxon>Rhodovulum</taxon>
    </lineage>
</organism>
<accession>A0A4R1Z0Q3</accession>
<keyword evidence="4" id="KW-1185">Reference proteome</keyword>
<name>A0A4R1Z0Q3_9RHOB</name>
<feature type="chain" id="PRO_5020985881" evidence="1">
    <location>
        <begin position="21"/>
        <end position="211"/>
    </location>
</feature>
<dbReference type="PROSITE" id="PS51257">
    <property type="entry name" value="PROKAR_LIPOPROTEIN"/>
    <property type="match status" value="1"/>
</dbReference>
<gene>
    <name evidence="3" type="ORF">EV216_103216</name>
</gene>
<protein>
    <submittedName>
        <fullName evidence="3">Cholesterol transport system auxiliary component</fullName>
    </submittedName>
</protein>
<feature type="domain" description="ABC-type transport auxiliary lipoprotein component" evidence="2">
    <location>
        <begin position="34"/>
        <end position="196"/>
    </location>
</feature>
<dbReference type="Pfam" id="PF03886">
    <property type="entry name" value="ABC_trans_aux"/>
    <property type="match status" value="1"/>
</dbReference>